<proteinExistence type="predicted"/>
<reference evidence="3 4" key="1">
    <citation type="submission" date="2021-06" db="EMBL/GenBank/DDBJ databases">
        <title>Actinoplanes lichenicola sp. nov., and Actinoplanes ovalisporus sp. nov., isolated from lichen in Thailand.</title>
        <authorList>
            <person name="Saeng-In P."/>
            <person name="Kanchanasin P."/>
            <person name="Yuki M."/>
            <person name="Kudo T."/>
            <person name="Ohkuma M."/>
            <person name="Phongsopitanun W."/>
            <person name="Tanasupawat S."/>
        </authorList>
    </citation>
    <scope>NUCLEOTIDE SEQUENCE [LARGE SCALE GENOMIC DNA]</scope>
    <source>
        <strain evidence="3 4">NBRC 110975</strain>
    </source>
</reference>
<evidence type="ECO:0000313" key="4">
    <source>
        <dbReference type="Proteomes" id="UP001519654"/>
    </source>
</evidence>
<gene>
    <name evidence="3" type="ORF">KOI35_43400</name>
</gene>
<keyword evidence="2" id="KW-0812">Transmembrane</keyword>
<feature type="region of interest" description="Disordered" evidence="1">
    <location>
        <begin position="64"/>
        <end position="89"/>
    </location>
</feature>
<keyword evidence="4" id="KW-1185">Reference proteome</keyword>
<protein>
    <submittedName>
        <fullName evidence="3">Uncharacterized protein</fullName>
    </submittedName>
</protein>
<accession>A0ABS5Z3V8</accession>
<comment type="caution">
    <text evidence="3">The sequence shown here is derived from an EMBL/GenBank/DDBJ whole genome shotgun (WGS) entry which is preliminary data.</text>
</comment>
<dbReference type="RefSeq" id="WP_215795598.1">
    <property type="nucleotide sequence ID" value="NZ_JAHKKG010000019.1"/>
</dbReference>
<sequence length="319" mass="34120">MTLEEDLRTTLHDRAARPPSQPDPDLWEKVVDGVWRRRRRHRAVAMGGAALALVAVATVPPLLAHRSAPPPPQPAVSPPPRVQQPDFPLRPDWVPPSAGTPTVTQLGPNSHLSYERGTSVLNAEIGPLEPDWEVEATDEHTTTVNGRSALVHAADTYDGATPGDRFVGVRWRLSDGRRVQVLSLGNRTEADVLRFARGLTPGTVPAAPSPFTFASVPPGLTLQHQSAGFVCLAPPSIVAESRQPTGLCIGVTSEPDNRGSAPDTVTVNGRLAAYYSDSAALDVDLGYGRTLQLTWDDSGPTAMTREEALHFAAGITVRS</sequence>
<keyword evidence="2" id="KW-1133">Transmembrane helix</keyword>
<dbReference type="EMBL" id="JAHKKG010000019">
    <property type="protein sequence ID" value="MBU2670370.1"/>
    <property type="molecule type" value="Genomic_DNA"/>
</dbReference>
<dbReference type="Proteomes" id="UP001519654">
    <property type="component" value="Unassembled WGS sequence"/>
</dbReference>
<organism evidence="3 4">
    <name type="scientific">Paractinoplanes bogorensis</name>
    <dbReference type="NCBI Taxonomy" id="1610840"/>
    <lineage>
        <taxon>Bacteria</taxon>
        <taxon>Bacillati</taxon>
        <taxon>Actinomycetota</taxon>
        <taxon>Actinomycetes</taxon>
        <taxon>Micromonosporales</taxon>
        <taxon>Micromonosporaceae</taxon>
        <taxon>Paractinoplanes</taxon>
    </lineage>
</organism>
<feature type="compositionally biased region" description="Basic and acidic residues" evidence="1">
    <location>
        <begin position="1"/>
        <end position="16"/>
    </location>
</feature>
<evidence type="ECO:0000313" key="3">
    <source>
        <dbReference type="EMBL" id="MBU2670370.1"/>
    </source>
</evidence>
<name>A0ABS5Z3V8_9ACTN</name>
<keyword evidence="2" id="KW-0472">Membrane</keyword>
<feature type="compositionally biased region" description="Pro residues" evidence="1">
    <location>
        <begin position="68"/>
        <end position="82"/>
    </location>
</feature>
<evidence type="ECO:0000256" key="1">
    <source>
        <dbReference type="SAM" id="MobiDB-lite"/>
    </source>
</evidence>
<feature type="region of interest" description="Disordered" evidence="1">
    <location>
        <begin position="1"/>
        <end position="25"/>
    </location>
</feature>
<evidence type="ECO:0000256" key="2">
    <source>
        <dbReference type="SAM" id="Phobius"/>
    </source>
</evidence>
<feature type="transmembrane region" description="Helical" evidence="2">
    <location>
        <begin position="43"/>
        <end position="63"/>
    </location>
</feature>